<gene>
    <name evidence="4" type="ORF">I6U51_06610</name>
</gene>
<evidence type="ECO:0000313" key="5">
    <source>
        <dbReference type="Proteomes" id="UP000622687"/>
    </source>
</evidence>
<keyword evidence="1" id="KW-0547">Nucleotide-binding</keyword>
<proteinExistence type="predicted"/>
<dbReference type="Pfam" id="PF00005">
    <property type="entry name" value="ABC_tran"/>
    <property type="match status" value="1"/>
</dbReference>
<keyword evidence="2 4" id="KW-0067">ATP-binding</keyword>
<dbReference type="GO" id="GO:0005524">
    <property type="term" value="F:ATP binding"/>
    <property type="evidence" value="ECO:0007669"/>
    <property type="project" value="UniProtKB-KW"/>
</dbReference>
<dbReference type="RefSeq" id="WP_211141883.1">
    <property type="nucleotide sequence ID" value="NZ_JAEEGB010000006.1"/>
</dbReference>
<evidence type="ECO:0000313" key="4">
    <source>
        <dbReference type="EMBL" id="MBI6872379.1"/>
    </source>
</evidence>
<dbReference type="InterPro" id="IPR003593">
    <property type="entry name" value="AAA+_ATPase"/>
</dbReference>
<dbReference type="Gene3D" id="3.40.50.300">
    <property type="entry name" value="P-loop containing nucleotide triphosphate hydrolases"/>
    <property type="match status" value="1"/>
</dbReference>
<organism evidence="4 5">
    <name type="scientific">Clostridium aciditolerans</name>
    <dbReference type="NCBI Taxonomy" id="339861"/>
    <lineage>
        <taxon>Bacteria</taxon>
        <taxon>Bacillati</taxon>
        <taxon>Bacillota</taxon>
        <taxon>Clostridia</taxon>
        <taxon>Eubacteriales</taxon>
        <taxon>Clostridiaceae</taxon>
        <taxon>Clostridium</taxon>
    </lineage>
</organism>
<name>A0A934HVZ9_9CLOT</name>
<dbReference type="Proteomes" id="UP000622687">
    <property type="component" value="Unassembled WGS sequence"/>
</dbReference>
<evidence type="ECO:0000256" key="1">
    <source>
        <dbReference type="ARBA" id="ARBA00022741"/>
    </source>
</evidence>
<dbReference type="EMBL" id="JAEEGB010000006">
    <property type="protein sequence ID" value="MBI6872379.1"/>
    <property type="molecule type" value="Genomic_DNA"/>
</dbReference>
<protein>
    <submittedName>
        <fullName evidence="4">ABC transporter ATP-binding protein</fullName>
    </submittedName>
</protein>
<sequence>MSLAIEIKDLNKKFLNTKALDNLNLNIEEGKIYGLLGRNGAGKTTLLKIIAAQYVKSSGTVKVFGEESFENEKALSKICFVSDKPKFIPTFTVREIFNIARAFNKNWDRDFENALIKEFEVDLNKQYKNLSKGMQSIVSIIVGLASRAAITIYDEAYAGLDAVAREKFYRILLEDYSENPRTIIFSTHLIDEVSKLFENVIIIHKGKVILEEETDILRTKAFYINGDIDKVNDVIKNKNVIYKEVMGNKINAAVLHTISKEEKIKIENMGLEIKSMPLQKLFIHLTSIESKGR</sequence>
<evidence type="ECO:0000259" key="3">
    <source>
        <dbReference type="PROSITE" id="PS50893"/>
    </source>
</evidence>
<dbReference type="AlphaFoldDB" id="A0A934HVZ9"/>
<reference evidence="4" key="1">
    <citation type="submission" date="2020-12" db="EMBL/GenBank/DDBJ databases">
        <title>Clostridium thailandense sp. nov., a novel acetogenic bacterium isolated from peat land soil in Thailand.</title>
        <authorList>
            <person name="Chaikitkaew S."/>
            <person name="Birkeland N.K."/>
        </authorList>
    </citation>
    <scope>NUCLEOTIDE SEQUENCE</scope>
    <source>
        <strain evidence="4">DSM 17425</strain>
    </source>
</reference>
<accession>A0A934HVZ9</accession>
<dbReference type="SUPFAM" id="SSF52540">
    <property type="entry name" value="P-loop containing nucleoside triphosphate hydrolases"/>
    <property type="match status" value="1"/>
</dbReference>
<dbReference type="InterPro" id="IPR027417">
    <property type="entry name" value="P-loop_NTPase"/>
</dbReference>
<dbReference type="PANTHER" id="PTHR43158">
    <property type="entry name" value="SKFA PEPTIDE EXPORT ATP-BINDING PROTEIN SKFE"/>
    <property type="match status" value="1"/>
</dbReference>
<dbReference type="PANTHER" id="PTHR43158:SF5">
    <property type="entry name" value="ABC TRANSPORTER, ATP-BINDING PROTEIN"/>
    <property type="match status" value="1"/>
</dbReference>
<dbReference type="SMART" id="SM00382">
    <property type="entry name" value="AAA"/>
    <property type="match status" value="1"/>
</dbReference>
<evidence type="ECO:0000256" key="2">
    <source>
        <dbReference type="ARBA" id="ARBA00022840"/>
    </source>
</evidence>
<keyword evidence="5" id="KW-1185">Reference proteome</keyword>
<dbReference type="InterPro" id="IPR003439">
    <property type="entry name" value="ABC_transporter-like_ATP-bd"/>
</dbReference>
<dbReference type="CDD" id="cd03230">
    <property type="entry name" value="ABC_DR_subfamily_A"/>
    <property type="match status" value="1"/>
</dbReference>
<comment type="caution">
    <text evidence="4">The sequence shown here is derived from an EMBL/GenBank/DDBJ whole genome shotgun (WGS) entry which is preliminary data.</text>
</comment>
<dbReference type="GO" id="GO:0016887">
    <property type="term" value="F:ATP hydrolysis activity"/>
    <property type="evidence" value="ECO:0007669"/>
    <property type="project" value="InterPro"/>
</dbReference>
<dbReference type="PROSITE" id="PS50893">
    <property type="entry name" value="ABC_TRANSPORTER_2"/>
    <property type="match status" value="1"/>
</dbReference>
<feature type="domain" description="ABC transporter" evidence="3">
    <location>
        <begin position="5"/>
        <end position="230"/>
    </location>
</feature>